<name>A0A1L3J420_9FLAO</name>
<dbReference type="Gene3D" id="3.90.930.1">
    <property type="match status" value="1"/>
</dbReference>
<gene>
    <name evidence="2" type="ORF">LPB144_05235</name>
</gene>
<sequence>MHHKFYLSLLLAVTVLLSSCTVDDSAPSIDYSIKSDSYFKILSQYDNGWIKEAKYVDPDDLPLNEVTYHENGFIESAKVYHFNNRALYMEVRRDEQNMPLWSKYYTPEGDVWFETKYLNGKVSEKIVYSEQGTAVHTYSNGEVTSIEFTNLNGIDKSLTTYDLETDTKTVEITKNTEIILEQEFTGMDDFGAGILTNNHAPKANPFHEPENSYIPIGTSFFHNPIWKYKADPINEMMPYRKYADTFNPNSKFADQHAVNFEVYQNIIEQYPFTEDQVLIMSYNEKEGRAGLTQVSRDEKLAVDAERLENPELFSLKYGDQYIDKIHYGKNLVIIGALRNMPTNELAIRIINQIANNRMNDILNGSNLVSENEMEILNKVWFEVKLFSTFKNQRNGIVLENTEDYQAALEEFTAAESVIIQFEYAKYEHLVQ</sequence>
<dbReference type="Proteomes" id="UP000182510">
    <property type="component" value="Chromosome"/>
</dbReference>
<keyword evidence="1" id="KW-0732">Signal</keyword>
<proteinExistence type="predicted"/>
<keyword evidence="3" id="KW-1185">Reference proteome</keyword>
<accession>A0A1L3J420</accession>
<organism evidence="2 3">
    <name type="scientific">Christiangramia salexigens</name>
    <dbReference type="NCBI Taxonomy" id="1913577"/>
    <lineage>
        <taxon>Bacteria</taxon>
        <taxon>Pseudomonadati</taxon>
        <taxon>Bacteroidota</taxon>
        <taxon>Flavobacteriia</taxon>
        <taxon>Flavobacteriales</taxon>
        <taxon>Flavobacteriaceae</taxon>
        <taxon>Christiangramia</taxon>
    </lineage>
</organism>
<dbReference type="PROSITE" id="PS51257">
    <property type="entry name" value="PROKAR_LIPOPROTEIN"/>
    <property type="match status" value="1"/>
</dbReference>
<evidence type="ECO:0000313" key="2">
    <source>
        <dbReference type="EMBL" id="APG59854.1"/>
    </source>
</evidence>
<dbReference type="AlphaFoldDB" id="A0A1L3J420"/>
<reference evidence="2 3" key="1">
    <citation type="submission" date="2016-11" db="EMBL/GenBank/DDBJ databases">
        <title>Gramella sp. LPB0144 isolated from marine environment.</title>
        <authorList>
            <person name="Kim E."/>
            <person name="Yi H."/>
        </authorList>
    </citation>
    <scope>NUCLEOTIDE SEQUENCE [LARGE SCALE GENOMIC DNA]</scope>
    <source>
        <strain evidence="2 3">LPB0144</strain>
    </source>
</reference>
<protein>
    <submittedName>
        <fullName evidence="2">Uncharacterized protein</fullName>
    </submittedName>
</protein>
<evidence type="ECO:0000313" key="3">
    <source>
        <dbReference type="Proteomes" id="UP000182510"/>
    </source>
</evidence>
<feature type="signal peptide" evidence="1">
    <location>
        <begin position="1"/>
        <end position="24"/>
    </location>
</feature>
<evidence type="ECO:0000256" key="1">
    <source>
        <dbReference type="SAM" id="SignalP"/>
    </source>
</evidence>
<dbReference type="KEGG" id="grl:LPB144_05235"/>
<dbReference type="EMBL" id="CP018153">
    <property type="protein sequence ID" value="APG59854.1"/>
    <property type="molecule type" value="Genomic_DNA"/>
</dbReference>
<feature type="chain" id="PRO_5012792338" evidence="1">
    <location>
        <begin position="25"/>
        <end position="431"/>
    </location>
</feature>
<dbReference type="RefSeq" id="WP_072552504.1">
    <property type="nucleotide sequence ID" value="NZ_CP018153.1"/>
</dbReference>
<dbReference type="OrthoDB" id="1398031at2"/>